<evidence type="ECO:0000256" key="4">
    <source>
        <dbReference type="ARBA" id="ARBA00022692"/>
    </source>
</evidence>
<evidence type="ECO:0000256" key="2">
    <source>
        <dbReference type="ARBA" id="ARBA00006375"/>
    </source>
</evidence>
<dbReference type="GO" id="GO:0022857">
    <property type="term" value="F:transmembrane transporter activity"/>
    <property type="evidence" value="ECO:0007669"/>
    <property type="project" value="TreeGrafter"/>
</dbReference>
<dbReference type="EMBL" id="JANVFS010000041">
    <property type="protein sequence ID" value="KAJ4467436.1"/>
    <property type="molecule type" value="Genomic_DNA"/>
</dbReference>
<evidence type="ECO:0000256" key="5">
    <source>
        <dbReference type="ARBA" id="ARBA00022737"/>
    </source>
</evidence>
<dbReference type="Proteomes" id="UP001150238">
    <property type="component" value="Unassembled WGS sequence"/>
</dbReference>
<accession>A0A9W9DFA8</accession>
<reference evidence="9" key="1">
    <citation type="submission" date="2022-08" db="EMBL/GenBank/DDBJ databases">
        <authorList>
            <consortium name="DOE Joint Genome Institute"/>
            <person name="Min B."/>
            <person name="Riley R."/>
            <person name="Sierra-Patev S."/>
            <person name="Naranjo-Ortiz M."/>
            <person name="Looney B."/>
            <person name="Konkel Z."/>
            <person name="Slot J.C."/>
            <person name="Sakamoto Y."/>
            <person name="Steenwyk J.L."/>
            <person name="Rokas A."/>
            <person name="Carro J."/>
            <person name="Camarero S."/>
            <person name="Ferreira P."/>
            <person name="Molpeceres G."/>
            <person name="Ruiz-Duenas F.J."/>
            <person name="Serrano A."/>
            <person name="Henrissat B."/>
            <person name="Drula E."/>
            <person name="Hughes K.W."/>
            <person name="Mata J.L."/>
            <person name="Ishikawa N.K."/>
            <person name="Vargas-Isla R."/>
            <person name="Ushijima S."/>
            <person name="Smith C.A."/>
            <person name="Ahrendt S."/>
            <person name="Andreopoulos W."/>
            <person name="He G."/>
            <person name="Labutti K."/>
            <person name="Lipzen A."/>
            <person name="Ng V."/>
            <person name="Sandor L."/>
            <person name="Barry K."/>
            <person name="Martinez A.T."/>
            <person name="Xiao Y."/>
            <person name="Gibbons J.G."/>
            <person name="Terashima K."/>
            <person name="Hibbett D.S."/>
            <person name="Grigoriev I.V."/>
        </authorList>
    </citation>
    <scope>NUCLEOTIDE SEQUENCE</scope>
    <source>
        <strain evidence="9">Sp2 HRB7682 ss15</strain>
    </source>
</reference>
<evidence type="ECO:0000256" key="3">
    <source>
        <dbReference type="ARBA" id="ARBA00022448"/>
    </source>
</evidence>
<evidence type="ECO:0000256" key="8">
    <source>
        <dbReference type="ARBA" id="ARBA00023136"/>
    </source>
</evidence>
<comment type="similarity">
    <text evidence="2">Belongs to the mitochondrial carrier (TC 2.A.29) family.</text>
</comment>
<keyword evidence="6" id="KW-1133">Transmembrane helix</keyword>
<gene>
    <name evidence="9" type="ORF">C8J55DRAFT_526006</name>
</gene>
<dbReference type="InterPro" id="IPR050567">
    <property type="entry name" value="Mitochondrial_Carrier"/>
</dbReference>
<keyword evidence="4" id="KW-0812">Transmembrane</keyword>
<evidence type="ECO:0008006" key="11">
    <source>
        <dbReference type="Google" id="ProtNLM"/>
    </source>
</evidence>
<proteinExistence type="inferred from homology"/>
<reference evidence="9" key="2">
    <citation type="journal article" date="2023" name="Proc. Natl. Acad. Sci. U.S.A.">
        <title>A global phylogenomic analysis of the shiitake genus Lentinula.</title>
        <authorList>
            <person name="Sierra-Patev S."/>
            <person name="Min B."/>
            <person name="Naranjo-Ortiz M."/>
            <person name="Looney B."/>
            <person name="Konkel Z."/>
            <person name="Slot J.C."/>
            <person name="Sakamoto Y."/>
            <person name="Steenwyk J.L."/>
            <person name="Rokas A."/>
            <person name="Carro J."/>
            <person name="Camarero S."/>
            <person name="Ferreira P."/>
            <person name="Molpeceres G."/>
            <person name="Ruiz-Duenas F.J."/>
            <person name="Serrano A."/>
            <person name="Henrissat B."/>
            <person name="Drula E."/>
            <person name="Hughes K.W."/>
            <person name="Mata J.L."/>
            <person name="Ishikawa N.K."/>
            <person name="Vargas-Isla R."/>
            <person name="Ushijima S."/>
            <person name="Smith C.A."/>
            <person name="Donoghue J."/>
            <person name="Ahrendt S."/>
            <person name="Andreopoulos W."/>
            <person name="He G."/>
            <person name="LaButti K."/>
            <person name="Lipzen A."/>
            <person name="Ng V."/>
            <person name="Riley R."/>
            <person name="Sandor L."/>
            <person name="Barry K."/>
            <person name="Martinez A.T."/>
            <person name="Xiao Y."/>
            <person name="Gibbons J.G."/>
            <person name="Terashima K."/>
            <person name="Grigoriev I.V."/>
            <person name="Hibbett D."/>
        </authorList>
    </citation>
    <scope>NUCLEOTIDE SEQUENCE</scope>
    <source>
        <strain evidence="9">Sp2 HRB7682 ss15</strain>
    </source>
</reference>
<evidence type="ECO:0000256" key="7">
    <source>
        <dbReference type="ARBA" id="ARBA00023128"/>
    </source>
</evidence>
<dbReference type="AlphaFoldDB" id="A0A9W9DFA8"/>
<keyword evidence="8" id="KW-0472">Membrane</keyword>
<protein>
    <recommendedName>
        <fullName evidence="11">Mitochondrial carrier</fullName>
    </recommendedName>
</protein>
<evidence type="ECO:0000313" key="9">
    <source>
        <dbReference type="EMBL" id="KAJ4467436.1"/>
    </source>
</evidence>
<evidence type="ECO:0000256" key="1">
    <source>
        <dbReference type="ARBA" id="ARBA00004225"/>
    </source>
</evidence>
<evidence type="ECO:0000313" key="10">
    <source>
        <dbReference type="Proteomes" id="UP001150238"/>
    </source>
</evidence>
<dbReference type="Gene3D" id="1.50.40.10">
    <property type="entry name" value="Mitochondrial carrier domain"/>
    <property type="match status" value="1"/>
</dbReference>
<organism evidence="9 10">
    <name type="scientific">Lentinula lateritia</name>
    <dbReference type="NCBI Taxonomy" id="40482"/>
    <lineage>
        <taxon>Eukaryota</taxon>
        <taxon>Fungi</taxon>
        <taxon>Dikarya</taxon>
        <taxon>Basidiomycota</taxon>
        <taxon>Agaricomycotina</taxon>
        <taxon>Agaricomycetes</taxon>
        <taxon>Agaricomycetidae</taxon>
        <taxon>Agaricales</taxon>
        <taxon>Marasmiineae</taxon>
        <taxon>Omphalotaceae</taxon>
        <taxon>Lentinula</taxon>
    </lineage>
</organism>
<dbReference type="PANTHER" id="PTHR45624">
    <property type="entry name" value="MITOCHONDRIAL BASIC AMINO ACIDS TRANSPORTER-RELATED"/>
    <property type="match status" value="1"/>
</dbReference>
<sequence length="379" mass="42127">MSITVVSCARDGAHSAEGLETRESQANLKAAVARTVTRGIALYFSRPVRLFRPSKVSGWHSLRGLASHEGSALTPGFIRSLVKDQGLMVLPRHFVPPMLVNALLGTVLWTTYTEASKVMEPHISRHPTVTAALCGAIAGGFQAIVAAPAENVRLLFEGGSVYHSWSHAWKDVFRGTELRGLGSRQKKIEDARQVRRWMKEVGDMAGRGWNGWIWGCAKDTTGFAVFFSIFEVTRRIAFRTRKDTAILIRETFSNDEFVVRHIPKIINSVILVSGGVLAGLAYEFTGRPWDHARRIVHLQKLQNPTEYTPWWAILRKFRQEGLTVFFENPALAHAPNPDPSIGNSYRPKLAVALRTLGRVGPWGIGFLIYESFGPGLQSN</sequence>
<dbReference type="SUPFAM" id="SSF103506">
    <property type="entry name" value="Mitochondrial carrier"/>
    <property type="match status" value="1"/>
</dbReference>
<comment type="subcellular location">
    <subcellularLocation>
        <location evidence="1">Mitochondrion membrane</location>
        <topology evidence="1">Multi-pass membrane protein</topology>
    </subcellularLocation>
</comment>
<evidence type="ECO:0000256" key="6">
    <source>
        <dbReference type="ARBA" id="ARBA00022989"/>
    </source>
</evidence>
<dbReference type="InterPro" id="IPR023395">
    <property type="entry name" value="MCP_dom_sf"/>
</dbReference>
<dbReference type="GO" id="GO:0031966">
    <property type="term" value="C:mitochondrial membrane"/>
    <property type="evidence" value="ECO:0007669"/>
    <property type="project" value="UniProtKB-SubCell"/>
</dbReference>
<name>A0A9W9DFA8_9AGAR</name>
<comment type="caution">
    <text evidence="9">The sequence shown here is derived from an EMBL/GenBank/DDBJ whole genome shotgun (WGS) entry which is preliminary data.</text>
</comment>
<keyword evidence="5" id="KW-0677">Repeat</keyword>
<keyword evidence="7" id="KW-0496">Mitochondrion</keyword>
<keyword evidence="3" id="KW-0813">Transport</keyword>